<dbReference type="PANTHER" id="PTHR42776:SF27">
    <property type="entry name" value="DIPEPTIDYL PEPTIDASE FAMILY MEMBER 6"/>
    <property type="match status" value="1"/>
</dbReference>
<accession>A0A2U1U446</accession>
<dbReference type="GO" id="GO:0006508">
    <property type="term" value="P:proteolysis"/>
    <property type="evidence" value="ECO:0007669"/>
    <property type="project" value="InterPro"/>
</dbReference>
<dbReference type="SUPFAM" id="SSF82171">
    <property type="entry name" value="DPP6 N-terminal domain-like"/>
    <property type="match status" value="1"/>
</dbReference>
<dbReference type="Gene3D" id="3.40.50.1820">
    <property type="entry name" value="alpha/beta hydrolase"/>
    <property type="match status" value="1"/>
</dbReference>
<dbReference type="Pfam" id="PF00326">
    <property type="entry name" value="Peptidase_S9"/>
    <property type="match status" value="1"/>
</dbReference>
<gene>
    <name evidence="3" type="ORF">DDT56_10210</name>
</gene>
<protein>
    <recommendedName>
        <fullName evidence="2">Peptidase S9 prolyl oligopeptidase catalytic domain-containing protein</fullName>
    </recommendedName>
</protein>
<dbReference type="PANTHER" id="PTHR42776">
    <property type="entry name" value="SERINE PEPTIDASE S9 FAMILY MEMBER"/>
    <property type="match status" value="1"/>
</dbReference>
<proteinExistence type="predicted"/>
<dbReference type="Proteomes" id="UP000296159">
    <property type="component" value="Unassembled WGS sequence"/>
</dbReference>
<evidence type="ECO:0000313" key="4">
    <source>
        <dbReference type="Proteomes" id="UP000296159"/>
    </source>
</evidence>
<reference evidence="3 4" key="1">
    <citation type="submission" date="2018-04" db="EMBL/GenBank/DDBJ databases">
        <title>Brenneria corticis sp.nov.</title>
        <authorList>
            <person name="Li Y."/>
        </authorList>
    </citation>
    <scope>NUCLEOTIDE SEQUENCE [LARGE SCALE GENOMIC DNA]</scope>
    <source>
        <strain evidence="3 4">CFCC 11842</strain>
    </source>
</reference>
<evidence type="ECO:0000313" key="3">
    <source>
        <dbReference type="EMBL" id="PWC16436.1"/>
    </source>
</evidence>
<name>A0A2U1U446_9GAMM</name>
<feature type="domain" description="Peptidase S9 prolyl oligopeptidase catalytic" evidence="2">
    <location>
        <begin position="468"/>
        <end position="679"/>
    </location>
</feature>
<dbReference type="RefSeq" id="WP_136166329.1">
    <property type="nucleotide sequence ID" value="NZ_KZ819077.1"/>
</dbReference>
<dbReference type="SUPFAM" id="SSF53474">
    <property type="entry name" value="alpha/beta-Hydrolases"/>
    <property type="match status" value="1"/>
</dbReference>
<keyword evidence="4" id="KW-1185">Reference proteome</keyword>
<dbReference type="InterPro" id="IPR029058">
    <property type="entry name" value="AB_hydrolase_fold"/>
</dbReference>
<dbReference type="InterPro" id="IPR001375">
    <property type="entry name" value="Peptidase_S9_cat"/>
</dbReference>
<dbReference type="EMBL" id="QDKH01000009">
    <property type="protein sequence ID" value="PWC16436.1"/>
    <property type="molecule type" value="Genomic_DNA"/>
</dbReference>
<evidence type="ECO:0000259" key="2">
    <source>
        <dbReference type="Pfam" id="PF00326"/>
    </source>
</evidence>
<dbReference type="AlphaFoldDB" id="A0A2U1U446"/>
<organism evidence="3 4">
    <name type="scientific">Brenneria corticis</name>
    <dbReference type="NCBI Taxonomy" id="2173106"/>
    <lineage>
        <taxon>Bacteria</taxon>
        <taxon>Pseudomonadati</taxon>
        <taxon>Pseudomonadota</taxon>
        <taxon>Gammaproteobacteria</taxon>
        <taxon>Enterobacterales</taxon>
        <taxon>Pectobacteriaceae</taxon>
        <taxon>Brenneria</taxon>
    </lineage>
</organism>
<dbReference type="GO" id="GO:0004252">
    <property type="term" value="F:serine-type endopeptidase activity"/>
    <property type="evidence" value="ECO:0007669"/>
    <property type="project" value="TreeGrafter"/>
</dbReference>
<keyword evidence="1" id="KW-0378">Hydrolase</keyword>
<comment type="caution">
    <text evidence="3">The sequence shown here is derived from an EMBL/GenBank/DDBJ whole genome shotgun (WGS) entry which is preliminary data.</text>
</comment>
<evidence type="ECO:0000256" key="1">
    <source>
        <dbReference type="ARBA" id="ARBA00022801"/>
    </source>
</evidence>
<sequence>MPSSILPDSLLSYRFLSHLAANASGTAAAFVVRRPDRRRDGYVSALHLFDGTAERRVLSHLASPLYAWEDDTHLLAHLTAPTRRGGASAVTELYRVDLSGGGRELAVTLPVPLEEFNVLADGQLLCSALLAPSDLDQLFNGAPQKNAVAERPSANGYARFEGIPFYADGRGFLHNRTRRLFLFNRRQGTATPISPQDFIVEAYAADRAGRAVYFCGQRDSGVRKISDTLWRYDLKDGALERLYHGNLDIRRIYPLGDAAIIAATDRAAYGHGQSDDFFLLRGGQLRPLAQPGFMTHNTVSSDCRLTSGVPREVEYNGRIYFPAVRGYQSHLFSLGADGSLEDHLTFAGSIDALARLNDRWVAIGLRDLLRQEIYALDGVAPANANATARSGGEALPQTVRLTHLNAGGVRGERAVVPAHLNFACGSPDGARQTVDGWVLPPADGEAGKKYPAILTIHGGPRAVYGAVFSHEMQYWAHHGYYVLYCNPRGSDGKDDAFADIRGGFGDDDYQDILRFVDLALQAHPGIDAARIGVTGSSYGGFMTNWIVCHTDRFRAAAAQNSISNWVSLAGTSDIGYHFIPDQTGARPLLPNVEKAWAQSPLRYAGNIRTPLLFLHSEHDYRCPPEQAYQLFTALKLGGQETRFILFNNESHELSRNGRPKNRIARLRTLTEWFDAHLKESA</sequence>